<accession>A0A7D6ER41</accession>
<organism evidence="3 4">
    <name type="scientific">Thermosynechococcus sichuanensis E542</name>
    <dbReference type="NCBI Taxonomy" id="2016101"/>
    <lineage>
        <taxon>Bacteria</taxon>
        <taxon>Bacillati</taxon>
        <taxon>Cyanobacteriota</taxon>
        <taxon>Cyanophyceae</taxon>
        <taxon>Acaryochloridales</taxon>
        <taxon>Thermosynechococcaceae</taxon>
        <taxon>Thermosynechococcus</taxon>
        <taxon>Thermosynechococcus sichuanensis</taxon>
    </lineage>
</organism>
<evidence type="ECO:0000313" key="3">
    <source>
        <dbReference type="EMBL" id="QLL29186.1"/>
    </source>
</evidence>
<dbReference type="GO" id="GO:0008713">
    <property type="term" value="F:ADP-heptose-lipopolysaccharide heptosyltransferase activity"/>
    <property type="evidence" value="ECO:0007669"/>
    <property type="project" value="TreeGrafter"/>
</dbReference>
<dbReference type="InterPro" id="IPR002201">
    <property type="entry name" value="Glyco_trans_9"/>
</dbReference>
<keyword evidence="1" id="KW-0328">Glycosyltransferase</keyword>
<keyword evidence="4" id="KW-1185">Reference proteome</keyword>
<keyword evidence="2 3" id="KW-0808">Transferase</keyword>
<protein>
    <submittedName>
        <fullName evidence="3">Glycosyltransferase family 9 protein</fullName>
    </submittedName>
</protein>
<sequence length="320" mass="34733">MKRIVALVPGGIGDQILFFPTLDDLKAHFPEAQLDVVAEPRAVAAYQLSGSVHQVIPFDFKDRNALADWANLIGTLREGEYDAILSLGRSKAVRFLLWLTGIPKRVGFAKLNPLGFLTDAVPVNLDQYSAATYHDLLKAFGITTPCPLPKAVITAEDQEWATAEQQRLGMTGRYRLLHGGSSQMALTKGINKIYPPAAWVEVIQTLQQQEPHLPFIVVCGPEDQAWVSALTQALPEIKISRPPDLRKLAALMQQAQQILCTDSGPMHIGVAVGTPLVALFGPTDPAKLLPADPRFRAVKSTTGNMADIPISAVIEAARHG</sequence>
<dbReference type="Gene3D" id="3.40.50.2000">
    <property type="entry name" value="Glycogen Phosphorylase B"/>
    <property type="match status" value="2"/>
</dbReference>
<dbReference type="GO" id="GO:0005829">
    <property type="term" value="C:cytosol"/>
    <property type="evidence" value="ECO:0007669"/>
    <property type="project" value="TreeGrafter"/>
</dbReference>
<evidence type="ECO:0000256" key="2">
    <source>
        <dbReference type="ARBA" id="ARBA00022679"/>
    </source>
</evidence>
<dbReference type="InterPro" id="IPR051199">
    <property type="entry name" value="LPS_LOS_Heptosyltrfase"/>
</dbReference>
<dbReference type="PANTHER" id="PTHR30160:SF7">
    <property type="entry name" value="ADP-HEPTOSE--LPS HEPTOSYLTRANSFERASE 2"/>
    <property type="match status" value="1"/>
</dbReference>
<dbReference type="AlphaFoldDB" id="A0A7D6ER41"/>
<name>A0A7D6ER41_9CYAN</name>
<dbReference type="Pfam" id="PF01075">
    <property type="entry name" value="Glyco_transf_9"/>
    <property type="match status" value="1"/>
</dbReference>
<dbReference type="CDD" id="cd03789">
    <property type="entry name" value="GT9_LPS_heptosyltransferase"/>
    <property type="match status" value="1"/>
</dbReference>
<evidence type="ECO:0000313" key="4">
    <source>
        <dbReference type="Proteomes" id="UP000261812"/>
    </source>
</evidence>
<dbReference type="EMBL" id="CP032152">
    <property type="protein sequence ID" value="QLL29186.1"/>
    <property type="molecule type" value="Genomic_DNA"/>
</dbReference>
<evidence type="ECO:0000256" key="1">
    <source>
        <dbReference type="ARBA" id="ARBA00022676"/>
    </source>
</evidence>
<dbReference type="SUPFAM" id="SSF53756">
    <property type="entry name" value="UDP-Glycosyltransferase/glycogen phosphorylase"/>
    <property type="match status" value="1"/>
</dbReference>
<gene>
    <name evidence="3" type="ORF">D3A95_07035</name>
</gene>
<dbReference type="GO" id="GO:0009244">
    <property type="term" value="P:lipopolysaccharide core region biosynthetic process"/>
    <property type="evidence" value="ECO:0007669"/>
    <property type="project" value="TreeGrafter"/>
</dbReference>
<reference evidence="4" key="1">
    <citation type="submission" date="2018-09" db="EMBL/GenBank/DDBJ databases">
        <title>Complete genome sequence of thermophilic cyanobacteria strain Thermosynechococcus elongatus PKUAC-SCTE542.</title>
        <authorList>
            <person name="Liang Y."/>
            <person name="Tang J."/>
            <person name="Daroch M."/>
        </authorList>
    </citation>
    <scope>NUCLEOTIDE SEQUENCE [LARGE SCALE GENOMIC DNA]</scope>
    <source>
        <strain evidence="4">E542</strain>
    </source>
</reference>
<dbReference type="RefSeq" id="WP_181494358.1">
    <property type="nucleotide sequence ID" value="NZ_CP032152.1"/>
</dbReference>
<dbReference type="KEGG" id="tsq:D3A95_07035"/>
<proteinExistence type="predicted"/>
<dbReference type="Proteomes" id="UP000261812">
    <property type="component" value="Chromosome"/>
</dbReference>
<dbReference type="PANTHER" id="PTHR30160">
    <property type="entry name" value="TETRAACYLDISACCHARIDE 4'-KINASE-RELATED"/>
    <property type="match status" value="1"/>
</dbReference>